<dbReference type="InterPro" id="IPR050706">
    <property type="entry name" value="Cyclic-di-GMP_PDE-like"/>
</dbReference>
<organism evidence="2 3">
    <name type="scientific">Planomicrobium soli</name>
    <dbReference type="NCBI Taxonomy" id="1176648"/>
    <lineage>
        <taxon>Bacteria</taxon>
        <taxon>Bacillati</taxon>
        <taxon>Bacillota</taxon>
        <taxon>Bacilli</taxon>
        <taxon>Bacillales</taxon>
        <taxon>Caryophanaceae</taxon>
        <taxon>Planomicrobium</taxon>
    </lineage>
</organism>
<proteinExistence type="predicted"/>
<dbReference type="Pfam" id="PF00563">
    <property type="entry name" value="EAL"/>
    <property type="match status" value="1"/>
</dbReference>
<dbReference type="PROSITE" id="PS50883">
    <property type="entry name" value="EAL"/>
    <property type="match status" value="1"/>
</dbReference>
<evidence type="ECO:0000313" key="2">
    <source>
        <dbReference type="EMBL" id="PSL41056.1"/>
    </source>
</evidence>
<reference evidence="2 3" key="1">
    <citation type="submission" date="2018-03" db="EMBL/GenBank/DDBJ databases">
        <title>Genomic Encyclopedia of Type Strains, Phase III (KMG-III): the genomes of soil and plant-associated and newly described type strains.</title>
        <authorList>
            <person name="Whitman W."/>
        </authorList>
    </citation>
    <scope>NUCLEOTIDE SEQUENCE [LARGE SCALE GENOMIC DNA]</scope>
    <source>
        <strain evidence="2 3">CGMCC 1.12259</strain>
    </source>
</reference>
<dbReference type="PANTHER" id="PTHR33121">
    <property type="entry name" value="CYCLIC DI-GMP PHOSPHODIESTERASE PDEF"/>
    <property type="match status" value="1"/>
</dbReference>
<dbReference type="EMBL" id="PYAT01000003">
    <property type="protein sequence ID" value="PSL41056.1"/>
    <property type="molecule type" value="Genomic_DNA"/>
</dbReference>
<dbReference type="Gene3D" id="3.20.20.450">
    <property type="entry name" value="EAL domain"/>
    <property type="match status" value="1"/>
</dbReference>
<protein>
    <submittedName>
        <fullName evidence="2">EAL domain-containing protein (Putative c-di-GMP-specific phosphodiesterase class I)</fullName>
    </submittedName>
</protein>
<dbReference type="AlphaFoldDB" id="A0A2P8H499"/>
<dbReference type="PANTHER" id="PTHR33121:SF71">
    <property type="entry name" value="OXYGEN SENSOR PROTEIN DOSP"/>
    <property type="match status" value="1"/>
</dbReference>
<feature type="domain" description="EAL" evidence="1">
    <location>
        <begin position="4"/>
        <end position="256"/>
    </location>
</feature>
<evidence type="ECO:0000259" key="1">
    <source>
        <dbReference type="PROSITE" id="PS50883"/>
    </source>
</evidence>
<dbReference type="Proteomes" id="UP000242682">
    <property type="component" value="Unassembled WGS sequence"/>
</dbReference>
<comment type="caution">
    <text evidence="2">The sequence shown here is derived from an EMBL/GenBank/DDBJ whole genome shotgun (WGS) entry which is preliminary data.</text>
</comment>
<dbReference type="InterPro" id="IPR035919">
    <property type="entry name" value="EAL_sf"/>
</dbReference>
<sequence>MKRKMDIENQLKRAIDKNQFSLVYQPKVNFQTNKMIGMEALLRWEHPEYGWVSPAEFIPIAEETGQIEAIGKWVLETACKQNKVWQQQGLGPLSVSVNVSVLQFQNGKFLKTVKTVLEESKLDAQFLELEITESIMQNIKESRDILTQFKKLGVKISIDDFGTGYSSLHILSKLPIDTIKIDKSFIDELDQLDRSPIIKAIIDLSLNLNLSIVAEGIETVNQLEFLQANGCMIGQGYLFSKPVKANEFEQLIRTNDVRNFEKQPSL</sequence>
<gene>
    <name evidence="2" type="ORF">B0H99_103190</name>
</gene>
<evidence type="ECO:0000313" key="3">
    <source>
        <dbReference type="Proteomes" id="UP000242682"/>
    </source>
</evidence>
<dbReference type="GO" id="GO:0071111">
    <property type="term" value="F:cyclic-guanylate-specific phosphodiesterase activity"/>
    <property type="evidence" value="ECO:0007669"/>
    <property type="project" value="InterPro"/>
</dbReference>
<dbReference type="FunFam" id="3.20.20.450:FF:000001">
    <property type="entry name" value="Cyclic di-GMP phosphodiesterase yahA"/>
    <property type="match status" value="1"/>
</dbReference>
<name>A0A2P8H499_9BACL</name>
<dbReference type="SUPFAM" id="SSF141868">
    <property type="entry name" value="EAL domain-like"/>
    <property type="match status" value="1"/>
</dbReference>
<keyword evidence="3" id="KW-1185">Reference proteome</keyword>
<dbReference type="SMART" id="SM00052">
    <property type="entry name" value="EAL"/>
    <property type="match status" value="1"/>
</dbReference>
<dbReference type="CDD" id="cd01948">
    <property type="entry name" value="EAL"/>
    <property type="match status" value="1"/>
</dbReference>
<accession>A0A2P8H499</accession>
<dbReference type="InterPro" id="IPR001633">
    <property type="entry name" value="EAL_dom"/>
</dbReference>